<dbReference type="Gene3D" id="3.40.30.10">
    <property type="entry name" value="Glutaredoxin"/>
    <property type="match status" value="1"/>
</dbReference>
<dbReference type="InterPro" id="IPR022551">
    <property type="entry name" value="BrxC"/>
</dbReference>
<accession>A0A1M4Y475</accession>
<dbReference type="AlphaFoldDB" id="A0A1M4Y475"/>
<organism evidence="1 2">
    <name type="scientific">Cnuella takakiae</name>
    <dbReference type="NCBI Taxonomy" id="1302690"/>
    <lineage>
        <taxon>Bacteria</taxon>
        <taxon>Pseudomonadati</taxon>
        <taxon>Bacteroidota</taxon>
        <taxon>Chitinophagia</taxon>
        <taxon>Chitinophagales</taxon>
        <taxon>Chitinophagaceae</taxon>
        <taxon>Cnuella</taxon>
    </lineage>
</organism>
<dbReference type="RefSeq" id="WP_073041281.1">
    <property type="nucleotide sequence ID" value="NZ_FQUO01000004.1"/>
</dbReference>
<dbReference type="Proteomes" id="UP000184368">
    <property type="component" value="Unassembled WGS sequence"/>
</dbReference>
<evidence type="ECO:0000313" key="2">
    <source>
        <dbReference type="Proteomes" id="UP000184368"/>
    </source>
</evidence>
<dbReference type="NCBIfam" id="TIGR04019">
    <property type="entry name" value="B_thiol_YtxJ"/>
    <property type="match status" value="1"/>
</dbReference>
<reference evidence="1 2" key="1">
    <citation type="submission" date="2016-11" db="EMBL/GenBank/DDBJ databases">
        <authorList>
            <person name="Jaros S."/>
            <person name="Januszkiewicz K."/>
            <person name="Wedrychowicz H."/>
        </authorList>
    </citation>
    <scope>NUCLEOTIDE SEQUENCE [LARGE SCALE GENOMIC DNA]</scope>
    <source>
        <strain evidence="1 2">DSM 26897</strain>
    </source>
</reference>
<sequence>MQLTPLESLDQLKELSQSESKQVILKHNTTCPISKGVLQRLESTDAVIPGIATIHVLDLHAHRDVSDAIATQFGVEHQSPQLLVLQKGSCVYTEWGYDISAEATAEALEDVGN</sequence>
<dbReference type="OrthoDB" id="677051at2"/>
<keyword evidence="2" id="KW-1185">Reference proteome</keyword>
<dbReference type="Pfam" id="PF11009">
    <property type="entry name" value="BrxC"/>
    <property type="match status" value="1"/>
</dbReference>
<evidence type="ECO:0000313" key="1">
    <source>
        <dbReference type="EMBL" id="SHF00489.1"/>
    </source>
</evidence>
<gene>
    <name evidence="1" type="ORF">SAMN05444008_104146</name>
</gene>
<dbReference type="EMBL" id="FQUO01000004">
    <property type="protein sequence ID" value="SHF00489.1"/>
    <property type="molecule type" value="Genomic_DNA"/>
</dbReference>
<name>A0A1M4Y475_9BACT</name>
<proteinExistence type="predicted"/>
<protein>
    <submittedName>
        <fullName evidence="1">Bacillithiol system protein YtxJ</fullName>
    </submittedName>
</protein>
<dbReference type="STRING" id="1302690.BUE76_14910"/>